<evidence type="ECO:0000313" key="5">
    <source>
        <dbReference type="Proteomes" id="UP000009026"/>
    </source>
</evidence>
<dbReference type="KEGG" id="mym:A176_007716"/>
<dbReference type="PANTHER" id="PTHR47199">
    <property type="entry name" value="PHOTOSYSTEM II STABILITY/ASSEMBLY FACTOR HCF136, CHLOROPLASTIC"/>
    <property type="match status" value="1"/>
</dbReference>
<evidence type="ECO:0000256" key="1">
    <source>
        <dbReference type="ARBA" id="ARBA00022531"/>
    </source>
</evidence>
<dbReference type="CDD" id="cd15482">
    <property type="entry name" value="Sialidase_non-viral"/>
    <property type="match status" value="1"/>
</dbReference>
<dbReference type="Pfam" id="PF14870">
    <property type="entry name" value="PSII_BNR"/>
    <property type="match status" value="1"/>
</dbReference>
<name>A0A0H4X6C4_9BACT</name>
<evidence type="ECO:0000313" key="4">
    <source>
        <dbReference type="EMBL" id="AKQ70804.1"/>
    </source>
</evidence>
<keyword evidence="4" id="KW-0378">Hydrolase</keyword>
<dbReference type="PANTHER" id="PTHR47199:SF2">
    <property type="entry name" value="PHOTOSYSTEM II STABILITY_ASSEMBLY FACTOR HCF136, CHLOROPLASTIC"/>
    <property type="match status" value="1"/>
</dbReference>
<dbReference type="STRING" id="1297742.A176_007716"/>
<dbReference type="AlphaFoldDB" id="A0A0H4X6C4"/>
<dbReference type="GO" id="GO:0015979">
    <property type="term" value="P:photosynthesis"/>
    <property type="evidence" value="ECO:0007669"/>
    <property type="project" value="UniProtKB-KW"/>
</dbReference>
<keyword evidence="2" id="KW-0604">Photosystem II</keyword>
<dbReference type="GO" id="GO:0016787">
    <property type="term" value="F:hydrolase activity"/>
    <property type="evidence" value="ECO:0007669"/>
    <property type="project" value="UniProtKB-KW"/>
</dbReference>
<evidence type="ECO:0000259" key="3">
    <source>
        <dbReference type="Pfam" id="PF14870"/>
    </source>
</evidence>
<keyword evidence="1" id="KW-0602">Photosynthesis</keyword>
<organism evidence="4 5">
    <name type="scientific">Pseudomyxococcus hansupus</name>
    <dbReference type="NCBI Taxonomy" id="1297742"/>
    <lineage>
        <taxon>Bacteria</taxon>
        <taxon>Pseudomonadati</taxon>
        <taxon>Myxococcota</taxon>
        <taxon>Myxococcia</taxon>
        <taxon>Myxococcales</taxon>
        <taxon>Cystobacterineae</taxon>
        <taxon>Myxococcaceae</taxon>
        <taxon>Pseudomyxococcus</taxon>
    </lineage>
</organism>
<gene>
    <name evidence="4" type="ORF">A176_007716</name>
</gene>
<dbReference type="Gene3D" id="2.130.10.10">
    <property type="entry name" value="YVTN repeat-like/Quinoprotein amine dehydrogenase"/>
    <property type="match status" value="2"/>
</dbReference>
<dbReference type="SUPFAM" id="SSF110296">
    <property type="entry name" value="Oligoxyloglucan reducing end-specific cellobiohydrolase"/>
    <property type="match status" value="2"/>
</dbReference>
<feature type="domain" description="Photosynthesis system II assembly factor Ycf48/Hcf136-like" evidence="3">
    <location>
        <begin position="190"/>
        <end position="278"/>
    </location>
</feature>
<proteinExistence type="predicted"/>
<dbReference type="eggNOG" id="COG4447">
    <property type="taxonomic scope" value="Bacteria"/>
</dbReference>
<dbReference type="Proteomes" id="UP000009026">
    <property type="component" value="Chromosome"/>
</dbReference>
<accession>A0A0H4X6C4</accession>
<dbReference type="InterPro" id="IPR015943">
    <property type="entry name" value="WD40/YVTN_repeat-like_dom_sf"/>
</dbReference>
<dbReference type="InterPro" id="IPR028203">
    <property type="entry name" value="PSII_CF48-like_dom"/>
</dbReference>
<protein>
    <submittedName>
        <fullName evidence="4">Glycosyl hydrolase, BNR repeat protein</fullName>
    </submittedName>
</protein>
<dbReference type="PATRIC" id="fig|1297742.4.peg.7851"/>
<dbReference type="EMBL" id="CP012109">
    <property type="protein sequence ID" value="AKQ70804.1"/>
    <property type="molecule type" value="Genomic_DNA"/>
</dbReference>
<reference evidence="4 5" key="1">
    <citation type="journal article" date="2016" name="PLoS ONE">
        <title>Complete Genome Sequence and Comparative Genomics of a Novel Myxobacterium Myxococcus hansupus.</title>
        <authorList>
            <person name="Sharma G."/>
            <person name="Narwani T."/>
            <person name="Subramanian S."/>
        </authorList>
    </citation>
    <scope>NUCLEOTIDE SEQUENCE [LARGE SCALE GENOMIC DNA]</scope>
    <source>
        <strain evidence="5">mixupus</strain>
    </source>
</reference>
<evidence type="ECO:0000256" key="2">
    <source>
        <dbReference type="ARBA" id="ARBA00023276"/>
    </source>
</evidence>
<sequence>MRTGLFAWAQGFIMRRGALMVMLAEVLFALPGVAEDSPLPSVDLGVREVGTHELVLVSRRTDADWWALATLWPSSKTWPYTNHIQVFRSSDAGRSWNEDAEASGAMTYRPDFFVWYTPEVGLIAGANSQDMLRTADGGRTWDSVSPADSFRVYDLEQSGGRTWICGSSGNIYRSDDFGVTWTDLRGTPFNADDRCMDMSFLDPEHGWAVGMKGSLWATQDGGATWRRLETPGQSPQGAEASCGSFTSLSAVTLLTPEVAWVLGSAGRCQTSDGGKTWRLRPFISGETDAGLRVTTLEGGRRVITVGASDDEVPVMTRMPDPWNDNSRDATVMGDETAVRVRGNLLSIYVSGRRVRTSPLTTAGTGVSAPLDGLTPSQSNAWVGWKEDQVMVSFDQGHSWFFVGRVPEKPLRNVAISKDGRLFGQMQTERLFVSMDLGRTWTRSTAWLDAYDFAVAMGDAPEGLESPLHCVLTAPEAIVKVRYKSYGCSGFESETQLDLNLSKERVVLAGSSNGFEHRFQVQSRKLPRDEGLKILRALVNATTRQETPPGCYHHQPYKTVIEWSCLPEASWRRKVEFKPDRCGPPTRKPLVGGATKPGATTFEDYERGVGVYKFARLVLEGAYAE</sequence>
<keyword evidence="5" id="KW-1185">Reference proteome</keyword>
<dbReference type="GO" id="GO:0009523">
    <property type="term" value="C:photosystem II"/>
    <property type="evidence" value="ECO:0007669"/>
    <property type="project" value="UniProtKB-KW"/>
</dbReference>